<comment type="caution">
    <text evidence="2">The sequence shown here is derived from an EMBL/GenBank/DDBJ whole genome shotgun (WGS) entry which is preliminary data.</text>
</comment>
<evidence type="ECO:0000313" key="3">
    <source>
        <dbReference type="Proteomes" id="UP000548476"/>
    </source>
</evidence>
<dbReference type="RefSeq" id="WP_184785896.1">
    <property type="nucleotide sequence ID" value="NZ_BONT01000020.1"/>
</dbReference>
<reference evidence="2 3" key="1">
    <citation type="submission" date="2020-08" db="EMBL/GenBank/DDBJ databases">
        <title>Genomic Encyclopedia of Type Strains, Phase IV (KMG-IV): sequencing the most valuable type-strain genomes for metagenomic binning, comparative biology and taxonomic classification.</title>
        <authorList>
            <person name="Goeker M."/>
        </authorList>
    </citation>
    <scope>NUCLEOTIDE SEQUENCE [LARGE SCALE GENOMIC DNA]</scope>
    <source>
        <strain evidence="2 3">YIM 65646</strain>
    </source>
</reference>
<dbReference type="EMBL" id="JACHGT010000002">
    <property type="protein sequence ID" value="MBB6032972.1"/>
    <property type="molecule type" value="Genomic_DNA"/>
</dbReference>
<organism evidence="2 3">
    <name type="scientific">Phytomonospora endophytica</name>
    <dbReference type="NCBI Taxonomy" id="714109"/>
    <lineage>
        <taxon>Bacteria</taxon>
        <taxon>Bacillati</taxon>
        <taxon>Actinomycetota</taxon>
        <taxon>Actinomycetes</taxon>
        <taxon>Micromonosporales</taxon>
        <taxon>Micromonosporaceae</taxon>
        <taxon>Phytomonospora</taxon>
    </lineage>
</organism>
<evidence type="ECO:0000313" key="2">
    <source>
        <dbReference type="EMBL" id="MBB6032972.1"/>
    </source>
</evidence>
<keyword evidence="3" id="KW-1185">Reference proteome</keyword>
<feature type="region of interest" description="Disordered" evidence="1">
    <location>
        <begin position="1"/>
        <end position="55"/>
    </location>
</feature>
<name>A0A841FHC9_9ACTN</name>
<sequence length="55" mass="5863">MSGSVTHVDFQSRKVRKRAERAEGGWPVLVAKPLRPSGKAGAAGPLTEEDMETAV</sequence>
<dbReference type="AlphaFoldDB" id="A0A841FHC9"/>
<gene>
    <name evidence="2" type="ORF">HNR73_000819</name>
</gene>
<accession>A0A841FHC9</accession>
<protein>
    <submittedName>
        <fullName evidence="2">Uncharacterized protein</fullName>
    </submittedName>
</protein>
<evidence type="ECO:0000256" key="1">
    <source>
        <dbReference type="SAM" id="MobiDB-lite"/>
    </source>
</evidence>
<proteinExistence type="predicted"/>
<dbReference type="Proteomes" id="UP000548476">
    <property type="component" value="Unassembled WGS sequence"/>
</dbReference>